<name>A0A7W6BF00_9SPHN</name>
<feature type="region of interest" description="Disordered" evidence="1">
    <location>
        <begin position="1"/>
        <end position="73"/>
    </location>
</feature>
<evidence type="ECO:0000313" key="3">
    <source>
        <dbReference type="Proteomes" id="UP000571950"/>
    </source>
</evidence>
<keyword evidence="3" id="KW-1185">Reference proteome</keyword>
<feature type="compositionally biased region" description="Basic and acidic residues" evidence="1">
    <location>
        <begin position="47"/>
        <end position="61"/>
    </location>
</feature>
<evidence type="ECO:0000313" key="2">
    <source>
        <dbReference type="EMBL" id="MBB3925726.1"/>
    </source>
</evidence>
<proteinExistence type="predicted"/>
<evidence type="ECO:0000256" key="1">
    <source>
        <dbReference type="SAM" id="MobiDB-lite"/>
    </source>
</evidence>
<sequence>MRDNSGKGKSSNNNRNPTLKELERAGGHRPPAPASADDVQIVGNAKLRGEDPSPDDRRRGETSIADKIPGVER</sequence>
<reference evidence="2 3" key="1">
    <citation type="submission" date="2020-08" db="EMBL/GenBank/DDBJ databases">
        <title>Genomic Encyclopedia of Type Strains, Phase IV (KMG-IV): sequencing the most valuable type-strain genomes for metagenomic binning, comparative biology and taxonomic classification.</title>
        <authorList>
            <person name="Goeker M."/>
        </authorList>
    </citation>
    <scope>NUCLEOTIDE SEQUENCE [LARGE SCALE GENOMIC DNA]</scope>
    <source>
        <strain evidence="2 3">DSM 26189</strain>
    </source>
</reference>
<dbReference type="AlphaFoldDB" id="A0A7W6BF00"/>
<dbReference type="RefSeq" id="WP_188071284.1">
    <property type="nucleotide sequence ID" value="NZ_BSPS01000020.1"/>
</dbReference>
<dbReference type="Proteomes" id="UP000571950">
    <property type="component" value="Unassembled WGS sequence"/>
</dbReference>
<comment type="caution">
    <text evidence="2">The sequence shown here is derived from an EMBL/GenBank/DDBJ whole genome shotgun (WGS) entry which is preliminary data.</text>
</comment>
<organism evidence="2 3">
    <name type="scientific">Sphingobium jiangsuense</name>
    <dbReference type="NCBI Taxonomy" id="870476"/>
    <lineage>
        <taxon>Bacteria</taxon>
        <taxon>Pseudomonadati</taxon>
        <taxon>Pseudomonadota</taxon>
        <taxon>Alphaproteobacteria</taxon>
        <taxon>Sphingomonadales</taxon>
        <taxon>Sphingomonadaceae</taxon>
        <taxon>Sphingobium</taxon>
    </lineage>
</organism>
<protein>
    <submittedName>
        <fullName evidence="2">SRSO17 transposase</fullName>
    </submittedName>
</protein>
<accession>A0A7W6BF00</accession>
<gene>
    <name evidence="2" type="ORF">GGR43_001441</name>
</gene>
<dbReference type="EMBL" id="JACIDT010000004">
    <property type="protein sequence ID" value="MBB3925726.1"/>
    <property type="molecule type" value="Genomic_DNA"/>
</dbReference>